<accession>A0A3Q3XIH1</accession>
<comment type="similarity">
    <text evidence="3">Belongs to the NK-2 homeobox family.</text>
</comment>
<dbReference type="InterPro" id="IPR050394">
    <property type="entry name" value="Homeobox_NK-like"/>
</dbReference>
<dbReference type="STRING" id="94237.ENSMMOP00000023081"/>
<evidence type="ECO:0000259" key="13">
    <source>
        <dbReference type="PROSITE" id="PS50071"/>
    </source>
</evidence>
<feature type="region of interest" description="Disordered" evidence="12">
    <location>
        <begin position="148"/>
        <end position="174"/>
    </location>
</feature>
<dbReference type="GO" id="GO:0000978">
    <property type="term" value="F:RNA polymerase II cis-regulatory region sequence-specific DNA binding"/>
    <property type="evidence" value="ECO:0007669"/>
    <property type="project" value="TreeGrafter"/>
</dbReference>
<evidence type="ECO:0000256" key="12">
    <source>
        <dbReference type="SAM" id="MobiDB-lite"/>
    </source>
</evidence>
<organism evidence="14 15">
    <name type="scientific">Mola mola</name>
    <name type="common">Ocean sunfish</name>
    <name type="synonym">Tetraodon mola</name>
    <dbReference type="NCBI Taxonomy" id="94237"/>
    <lineage>
        <taxon>Eukaryota</taxon>
        <taxon>Metazoa</taxon>
        <taxon>Chordata</taxon>
        <taxon>Craniata</taxon>
        <taxon>Vertebrata</taxon>
        <taxon>Euteleostomi</taxon>
        <taxon>Actinopterygii</taxon>
        <taxon>Neopterygii</taxon>
        <taxon>Teleostei</taxon>
        <taxon>Neoteleostei</taxon>
        <taxon>Acanthomorphata</taxon>
        <taxon>Eupercaria</taxon>
        <taxon>Tetraodontiformes</taxon>
        <taxon>Molidae</taxon>
        <taxon>Mola</taxon>
    </lineage>
</organism>
<dbReference type="SUPFAM" id="SSF46689">
    <property type="entry name" value="Homeodomain-like"/>
    <property type="match status" value="1"/>
</dbReference>
<dbReference type="PANTHER" id="PTHR24340">
    <property type="entry name" value="HOMEOBOX PROTEIN NKX"/>
    <property type="match status" value="1"/>
</dbReference>
<keyword evidence="8" id="KW-0804">Transcription</keyword>
<name>A0A3Q3XIH1_MOLML</name>
<reference evidence="14" key="2">
    <citation type="submission" date="2025-09" db="UniProtKB">
        <authorList>
            <consortium name="Ensembl"/>
        </authorList>
    </citation>
    <scope>IDENTIFICATION</scope>
</reference>
<feature type="compositionally biased region" description="Pro residues" evidence="12">
    <location>
        <begin position="60"/>
        <end position="79"/>
    </location>
</feature>
<evidence type="ECO:0000256" key="7">
    <source>
        <dbReference type="ARBA" id="ARBA00023155"/>
    </source>
</evidence>
<dbReference type="InterPro" id="IPR001356">
    <property type="entry name" value="HD"/>
</dbReference>
<dbReference type="PROSITE" id="PS50071">
    <property type="entry name" value="HOMEOBOX_2"/>
    <property type="match status" value="1"/>
</dbReference>
<evidence type="ECO:0000256" key="10">
    <source>
        <dbReference type="PROSITE-ProRule" id="PRU00108"/>
    </source>
</evidence>
<evidence type="ECO:0000256" key="3">
    <source>
        <dbReference type="ARBA" id="ARBA00005661"/>
    </source>
</evidence>
<evidence type="ECO:0000313" key="14">
    <source>
        <dbReference type="Ensembl" id="ENSMMOP00000023081.1"/>
    </source>
</evidence>
<dbReference type="InterPro" id="IPR020479">
    <property type="entry name" value="HD_metazoa"/>
</dbReference>
<dbReference type="Proteomes" id="UP000261620">
    <property type="component" value="Unplaced"/>
</dbReference>
<keyword evidence="15" id="KW-1185">Reference proteome</keyword>
<evidence type="ECO:0000256" key="9">
    <source>
        <dbReference type="ARBA" id="ARBA00023242"/>
    </source>
</evidence>
<evidence type="ECO:0000256" key="8">
    <source>
        <dbReference type="ARBA" id="ARBA00023163"/>
    </source>
</evidence>
<evidence type="ECO:0000256" key="5">
    <source>
        <dbReference type="ARBA" id="ARBA00023015"/>
    </source>
</evidence>
<feature type="DNA-binding region" description="Homeobox" evidence="10">
    <location>
        <begin position="91"/>
        <end position="150"/>
    </location>
</feature>
<comment type="subcellular location">
    <subcellularLocation>
        <location evidence="2 10 11">Nucleus</location>
    </subcellularLocation>
</comment>
<keyword evidence="5" id="KW-0805">Transcription regulation</keyword>
<protein>
    <recommendedName>
        <fullName evidence="13">Homeobox domain-containing protein</fullName>
    </recommendedName>
</protein>
<feature type="region of interest" description="Disordered" evidence="12">
    <location>
        <begin position="1"/>
        <end position="36"/>
    </location>
</feature>
<dbReference type="PRINTS" id="PR00024">
    <property type="entry name" value="HOMEOBOX"/>
</dbReference>
<dbReference type="GO" id="GO:0030154">
    <property type="term" value="P:cell differentiation"/>
    <property type="evidence" value="ECO:0007669"/>
    <property type="project" value="TreeGrafter"/>
</dbReference>
<reference evidence="14" key="1">
    <citation type="submission" date="2025-08" db="UniProtKB">
        <authorList>
            <consortium name="Ensembl"/>
        </authorList>
    </citation>
    <scope>IDENTIFICATION</scope>
</reference>
<dbReference type="FunFam" id="1.10.10.60:FF:000101">
    <property type="entry name" value="NK2 homeobox 8"/>
    <property type="match status" value="1"/>
</dbReference>
<keyword evidence="7 10" id="KW-0371">Homeobox</keyword>
<dbReference type="Pfam" id="PF00046">
    <property type="entry name" value="Homeodomain"/>
    <property type="match status" value="1"/>
</dbReference>
<feature type="compositionally biased region" description="Basic residues" evidence="12">
    <location>
        <begin position="148"/>
        <end position="157"/>
    </location>
</feature>
<feature type="region of interest" description="Disordered" evidence="12">
    <location>
        <begin position="60"/>
        <end position="94"/>
    </location>
</feature>
<dbReference type="Ensembl" id="ENSMMOT00000023466.1">
    <property type="protein sequence ID" value="ENSMMOP00000023081.1"/>
    <property type="gene ID" value="ENSMMOG00000017565.1"/>
</dbReference>
<comment type="function">
    <text evidence="1">Sequence-specific transcription factor which is part of a developmental regulatory system that provides cells with specific positional identities on the anterior-posterior axis.</text>
</comment>
<feature type="domain" description="Homeobox" evidence="13">
    <location>
        <begin position="89"/>
        <end position="149"/>
    </location>
</feature>
<keyword evidence="6 10" id="KW-0238">DNA-binding</keyword>
<dbReference type="GO" id="GO:0005634">
    <property type="term" value="C:nucleus"/>
    <property type="evidence" value="ECO:0007669"/>
    <property type="project" value="UniProtKB-SubCell"/>
</dbReference>
<dbReference type="SMART" id="SM00389">
    <property type="entry name" value="HOX"/>
    <property type="match status" value="1"/>
</dbReference>
<dbReference type="OMA" id="WISRTRT"/>
<dbReference type="GO" id="GO:0000981">
    <property type="term" value="F:DNA-binding transcription factor activity, RNA polymerase II-specific"/>
    <property type="evidence" value="ECO:0007669"/>
    <property type="project" value="InterPro"/>
</dbReference>
<dbReference type="PROSITE" id="PS00027">
    <property type="entry name" value="HOMEOBOX_1"/>
    <property type="match status" value="1"/>
</dbReference>
<proteinExistence type="inferred from homology"/>
<dbReference type="InterPro" id="IPR017970">
    <property type="entry name" value="Homeobox_CS"/>
</dbReference>
<evidence type="ECO:0000256" key="4">
    <source>
        <dbReference type="ARBA" id="ARBA00022473"/>
    </source>
</evidence>
<keyword evidence="9 10" id="KW-0539">Nucleus</keyword>
<evidence type="ECO:0000256" key="6">
    <source>
        <dbReference type="ARBA" id="ARBA00023125"/>
    </source>
</evidence>
<dbReference type="Gene3D" id="1.10.10.60">
    <property type="entry name" value="Homeodomain-like"/>
    <property type="match status" value="1"/>
</dbReference>
<evidence type="ECO:0000256" key="2">
    <source>
        <dbReference type="ARBA" id="ARBA00004123"/>
    </source>
</evidence>
<keyword evidence="4" id="KW-0217">Developmental protein</keyword>
<sequence>CPLAAPPKRASPCGTSWISRTRTRTRPGHAAPGPERLSGPLLRTFLCFCCAVIGPPLLPSPGSPEPGSPEPGSPEPGSPGPGCAEPATRRGRKRRVLFSKAQTSELERRFRQQKYLSAPEREHLAGLVRLTPTQVKIWFQNHRYKMKRARGERRKSPRCCTRPSDRSGPASSSCRCHPCRSSCSRQVATEADSNCATERTNLVS</sequence>
<evidence type="ECO:0000313" key="15">
    <source>
        <dbReference type="Proteomes" id="UP000261620"/>
    </source>
</evidence>
<evidence type="ECO:0000256" key="11">
    <source>
        <dbReference type="RuleBase" id="RU000682"/>
    </source>
</evidence>
<dbReference type="InterPro" id="IPR009057">
    <property type="entry name" value="Homeodomain-like_sf"/>
</dbReference>
<dbReference type="PANTHER" id="PTHR24340:SF24">
    <property type="entry name" value="HOMEOBOX PROTEIN NKX-2.2"/>
    <property type="match status" value="1"/>
</dbReference>
<dbReference type="AlphaFoldDB" id="A0A3Q3XIH1"/>
<dbReference type="CDD" id="cd00086">
    <property type="entry name" value="homeodomain"/>
    <property type="match status" value="1"/>
</dbReference>
<evidence type="ECO:0000256" key="1">
    <source>
        <dbReference type="ARBA" id="ARBA00003263"/>
    </source>
</evidence>